<evidence type="ECO:0000256" key="2">
    <source>
        <dbReference type="SAM" id="MobiDB-lite"/>
    </source>
</evidence>
<dbReference type="Pfam" id="PF08594">
    <property type="entry name" value="UPF0300"/>
    <property type="match status" value="1"/>
</dbReference>
<dbReference type="GeneID" id="80873909"/>
<dbReference type="KEGG" id="som:SOMG_00426"/>
<dbReference type="Proteomes" id="UP001212411">
    <property type="component" value="Chromosome 1"/>
</dbReference>
<gene>
    <name evidence="3" type="primary">mug131</name>
    <name evidence="3" type="ORF">SOMG_00426</name>
</gene>
<keyword evidence="4" id="KW-1185">Reference proteome</keyword>
<evidence type="ECO:0000313" key="4">
    <source>
        <dbReference type="Proteomes" id="UP001212411"/>
    </source>
</evidence>
<sequence length="441" mass="50611">MNQQARSNTPMDNFSQSAAETDEDPSFLRKTFQHLKQLCMACSTGSEYIDSDSEYIYNQEMPNEHNELGFESSNVYNDSLTSNSFNTSVEALSLDYSLSMPHADTLLRLSNLPTTQQFAEEKGSITQKKEETRRIKVPFEKGFFSILYGTSRTPFLHAQYADFFMSESQAPISIEIDNENAKKSMRLAEKNFPEAFEQFIKILNGPNVPLSVLLHHVMLYDLYSPRLKDAIWETIKNYLQKMKGSYGYTDLHVEAARYKLTHPRFIMIHPDEIFSVYNNPDWVCVSNEHLHCNIHIQPIVSNAMKSRDDRIREVASNCQTPIEYAWLALGLALRKKASIFPIHAYLNCKIKLYDESIPPSLLYYSKEDENINTSNIEEIINYMYEIFNAEAALCGTSCKNRDNINVSKTEVSYLDINNIKRGKEAKTMNPFEPENVTPGSC</sequence>
<evidence type="ECO:0000256" key="1">
    <source>
        <dbReference type="ARBA" id="ARBA00006688"/>
    </source>
</evidence>
<proteinExistence type="inferred from homology"/>
<evidence type="ECO:0000313" key="3">
    <source>
        <dbReference type="EMBL" id="WBW71745.1"/>
    </source>
</evidence>
<accession>A0AAE9W8L9</accession>
<dbReference type="InterPro" id="IPR013903">
    <property type="entry name" value="Meiotic_expression"/>
</dbReference>
<comment type="similarity">
    <text evidence="1">Belongs to the UPF0300 family.</text>
</comment>
<dbReference type="RefSeq" id="XP_056035988.1">
    <property type="nucleotide sequence ID" value="XM_056179220.1"/>
</dbReference>
<protein>
    <submittedName>
        <fullName evidence="3">UPF0300 family protein 4</fullName>
    </submittedName>
</protein>
<organism evidence="3 4">
    <name type="scientific">Schizosaccharomyces osmophilus</name>
    <dbReference type="NCBI Taxonomy" id="2545709"/>
    <lineage>
        <taxon>Eukaryota</taxon>
        <taxon>Fungi</taxon>
        <taxon>Dikarya</taxon>
        <taxon>Ascomycota</taxon>
        <taxon>Taphrinomycotina</taxon>
        <taxon>Schizosaccharomycetes</taxon>
        <taxon>Schizosaccharomycetales</taxon>
        <taxon>Schizosaccharomycetaceae</taxon>
        <taxon>Schizosaccharomyces</taxon>
    </lineage>
</organism>
<feature type="compositionally biased region" description="Polar residues" evidence="2">
    <location>
        <begin position="1"/>
        <end position="19"/>
    </location>
</feature>
<dbReference type="AlphaFoldDB" id="A0AAE9W8L9"/>
<name>A0AAE9W8L9_9SCHI</name>
<dbReference type="EMBL" id="CP115611">
    <property type="protein sequence ID" value="WBW71745.1"/>
    <property type="molecule type" value="Genomic_DNA"/>
</dbReference>
<reference evidence="3 4" key="1">
    <citation type="journal article" date="2023" name="G3 (Bethesda)">
        <title>A high-quality reference genome for the fission yeast Schizosaccharomyces osmophilus.</title>
        <authorList>
            <person name="Jia G.S."/>
            <person name="Zhang W.C."/>
            <person name="Liang Y."/>
            <person name="Liu X.H."/>
            <person name="Rhind N."/>
            <person name="Pidoux A."/>
            <person name="Brysch-Herzberg M."/>
            <person name="Du L.L."/>
        </authorList>
    </citation>
    <scope>NUCLEOTIDE SEQUENCE [LARGE SCALE GENOMIC DNA]</scope>
    <source>
        <strain evidence="3 4">CBS 15793</strain>
    </source>
</reference>
<feature type="region of interest" description="Disordered" evidence="2">
    <location>
        <begin position="1"/>
        <end position="23"/>
    </location>
</feature>